<evidence type="ECO:0000313" key="3">
    <source>
        <dbReference type="Proteomes" id="UP000216998"/>
    </source>
</evidence>
<dbReference type="Pfam" id="PF08240">
    <property type="entry name" value="ADH_N"/>
    <property type="match status" value="1"/>
</dbReference>
<dbReference type="InterPro" id="IPR011032">
    <property type="entry name" value="GroES-like_sf"/>
</dbReference>
<dbReference type="PANTHER" id="PTHR43677:SF4">
    <property type="entry name" value="QUINONE OXIDOREDUCTASE-LIKE PROTEIN 2"/>
    <property type="match status" value="1"/>
</dbReference>
<dbReference type="InterPro" id="IPR013149">
    <property type="entry name" value="ADH-like_C"/>
</dbReference>
<name>A0A255Z0D9_9PROT</name>
<dbReference type="Pfam" id="PF00107">
    <property type="entry name" value="ADH_zinc_N"/>
    <property type="match status" value="1"/>
</dbReference>
<dbReference type="InterPro" id="IPR020843">
    <property type="entry name" value="ER"/>
</dbReference>
<dbReference type="OrthoDB" id="4190732at2"/>
<dbReference type="SUPFAM" id="SSF50129">
    <property type="entry name" value="GroES-like"/>
    <property type="match status" value="1"/>
</dbReference>
<protein>
    <submittedName>
        <fullName evidence="2">Zinc-binding dehydrogenase</fullName>
    </submittedName>
</protein>
<gene>
    <name evidence="2" type="ORF">CHU95_10130</name>
</gene>
<sequence length="325" mass="34044">MPKALLCKGFGPPDSLVLEEVEALPLGAGEVRIAIKAAALNFADTLIIEGKYQEKPPFPFTPGMECAGVVTELGDGVRHLKVGQRVMALSATGAFREEAVVEAGAVLPIPDGMDFATAAGFPVAYGTSHLALTDRAQLQAGETLLVLGASGGVGLTAVEIGKAMGARVIAAASSPEKLAVVKAHGADEVIDYTAEDLKARLKALAPKGVDVVFDPVGGDYFDAALRNIAWCGRIITIGYAAGRIPQVPANLLLVKNCAVLGLFWGAYRKHNPQRLGQSLMELLALWGQGKLRPHVSHALPIKDYAQAFHLLSGRKATGKVVLTLG</sequence>
<dbReference type="Gene3D" id="3.40.50.720">
    <property type="entry name" value="NAD(P)-binding Rossmann-like Domain"/>
    <property type="match status" value="1"/>
</dbReference>
<dbReference type="SMART" id="SM00829">
    <property type="entry name" value="PKS_ER"/>
    <property type="match status" value="1"/>
</dbReference>
<keyword evidence="3" id="KW-1185">Reference proteome</keyword>
<evidence type="ECO:0000259" key="1">
    <source>
        <dbReference type="SMART" id="SM00829"/>
    </source>
</evidence>
<reference evidence="2 3" key="1">
    <citation type="submission" date="2017-07" db="EMBL/GenBank/DDBJ databases">
        <title>Niveispirillum cyanobacteriorum sp. nov., isolated from cyanobacterial aggregates in a eutrophic lake.</title>
        <authorList>
            <person name="Cai H."/>
        </authorList>
    </citation>
    <scope>NUCLEOTIDE SEQUENCE [LARGE SCALE GENOMIC DNA]</scope>
    <source>
        <strain evidence="3">TH1-14</strain>
    </source>
</reference>
<dbReference type="InterPro" id="IPR051397">
    <property type="entry name" value="Zn-ADH-like_protein"/>
</dbReference>
<dbReference type="Proteomes" id="UP000216998">
    <property type="component" value="Unassembled WGS sequence"/>
</dbReference>
<feature type="domain" description="Enoyl reductase (ER)" evidence="1">
    <location>
        <begin position="11"/>
        <end position="322"/>
    </location>
</feature>
<dbReference type="EMBL" id="NOXU01000027">
    <property type="protein sequence ID" value="OYQ34926.1"/>
    <property type="molecule type" value="Genomic_DNA"/>
</dbReference>
<dbReference type="GO" id="GO:0016491">
    <property type="term" value="F:oxidoreductase activity"/>
    <property type="evidence" value="ECO:0007669"/>
    <property type="project" value="InterPro"/>
</dbReference>
<comment type="caution">
    <text evidence="2">The sequence shown here is derived from an EMBL/GenBank/DDBJ whole genome shotgun (WGS) entry which is preliminary data.</text>
</comment>
<dbReference type="PANTHER" id="PTHR43677">
    <property type="entry name" value="SHORT-CHAIN DEHYDROGENASE/REDUCTASE"/>
    <property type="match status" value="1"/>
</dbReference>
<dbReference type="SUPFAM" id="SSF51735">
    <property type="entry name" value="NAD(P)-binding Rossmann-fold domains"/>
    <property type="match status" value="1"/>
</dbReference>
<accession>A0A255Z0D9</accession>
<dbReference type="RefSeq" id="WP_094456211.1">
    <property type="nucleotide sequence ID" value="NZ_NOXU01000027.1"/>
</dbReference>
<dbReference type="AlphaFoldDB" id="A0A255Z0D9"/>
<dbReference type="Gene3D" id="3.90.180.10">
    <property type="entry name" value="Medium-chain alcohol dehydrogenases, catalytic domain"/>
    <property type="match status" value="1"/>
</dbReference>
<dbReference type="InterPro" id="IPR013154">
    <property type="entry name" value="ADH-like_N"/>
</dbReference>
<evidence type="ECO:0000313" key="2">
    <source>
        <dbReference type="EMBL" id="OYQ34926.1"/>
    </source>
</evidence>
<dbReference type="InterPro" id="IPR036291">
    <property type="entry name" value="NAD(P)-bd_dom_sf"/>
</dbReference>
<organism evidence="2 3">
    <name type="scientific">Niveispirillum lacus</name>
    <dbReference type="NCBI Taxonomy" id="1981099"/>
    <lineage>
        <taxon>Bacteria</taxon>
        <taxon>Pseudomonadati</taxon>
        <taxon>Pseudomonadota</taxon>
        <taxon>Alphaproteobacteria</taxon>
        <taxon>Rhodospirillales</taxon>
        <taxon>Azospirillaceae</taxon>
        <taxon>Niveispirillum</taxon>
    </lineage>
</organism>
<dbReference type="CDD" id="cd08241">
    <property type="entry name" value="QOR1"/>
    <property type="match status" value="1"/>
</dbReference>
<proteinExistence type="predicted"/>